<dbReference type="EMBL" id="MU864453">
    <property type="protein sequence ID" value="KAK4185351.1"/>
    <property type="molecule type" value="Genomic_DNA"/>
</dbReference>
<name>A0AAN6WP16_9PEZI</name>
<dbReference type="AlphaFoldDB" id="A0AAN6WP16"/>
<organism evidence="2 3">
    <name type="scientific">Podospora australis</name>
    <dbReference type="NCBI Taxonomy" id="1536484"/>
    <lineage>
        <taxon>Eukaryota</taxon>
        <taxon>Fungi</taxon>
        <taxon>Dikarya</taxon>
        <taxon>Ascomycota</taxon>
        <taxon>Pezizomycotina</taxon>
        <taxon>Sordariomycetes</taxon>
        <taxon>Sordariomycetidae</taxon>
        <taxon>Sordariales</taxon>
        <taxon>Podosporaceae</taxon>
        <taxon>Podospora</taxon>
    </lineage>
</organism>
<keyword evidence="1" id="KW-1133">Transmembrane helix</keyword>
<evidence type="ECO:0000313" key="3">
    <source>
        <dbReference type="Proteomes" id="UP001302126"/>
    </source>
</evidence>
<gene>
    <name evidence="2" type="ORF">QBC35DRAFT_476448</name>
</gene>
<evidence type="ECO:0000313" key="2">
    <source>
        <dbReference type="EMBL" id="KAK4185351.1"/>
    </source>
</evidence>
<reference evidence="2" key="2">
    <citation type="submission" date="2023-05" db="EMBL/GenBank/DDBJ databases">
        <authorList>
            <consortium name="Lawrence Berkeley National Laboratory"/>
            <person name="Steindorff A."/>
            <person name="Hensen N."/>
            <person name="Bonometti L."/>
            <person name="Westerberg I."/>
            <person name="Brannstrom I.O."/>
            <person name="Guillou S."/>
            <person name="Cros-Aarteil S."/>
            <person name="Calhoun S."/>
            <person name="Haridas S."/>
            <person name="Kuo A."/>
            <person name="Mondo S."/>
            <person name="Pangilinan J."/>
            <person name="Riley R."/>
            <person name="Labutti K."/>
            <person name="Andreopoulos B."/>
            <person name="Lipzen A."/>
            <person name="Chen C."/>
            <person name="Yanf M."/>
            <person name="Daum C."/>
            <person name="Ng V."/>
            <person name="Clum A."/>
            <person name="Ohm R."/>
            <person name="Martin F."/>
            <person name="Silar P."/>
            <person name="Natvig D."/>
            <person name="Lalanne C."/>
            <person name="Gautier V."/>
            <person name="Ament-Velasquez S.L."/>
            <person name="Kruys A."/>
            <person name="Hutchinson M.I."/>
            <person name="Powell A.J."/>
            <person name="Barry K."/>
            <person name="Miller A.N."/>
            <person name="Grigoriev I.V."/>
            <person name="Debuchy R."/>
            <person name="Gladieux P."/>
            <person name="Thoren M.H."/>
            <person name="Johannesson H."/>
        </authorList>
    </citation>
    <scope>NUCLEOTIDE SEQUENCE</scope>
    <source>
        <strain evidence="2">PSN309</strain>
    </source>
</reference>
<comment type="caution">
    <text evidence="2">The sequence shown here is derived from an EMBL/GenBank/DDBJ whole genome shotgun (WGS) entry which is preliminary data.</text>
</comment>
<sequence>MYIFKPMASNKKYVYSSTSTLIEFETSSVRVYNTRREQHAPPKNIAGMHLLQKEVSLARQRHRPVSEPGSIMILRDDNRYDYAEPNYLQKYAAGRLHDPMCWSCCGMPLPAEWTLDFRWAHGGCEDTGDRLHRAADLEPDWWRTLTEILRRWAHALRRWLYSVYRWFIDQSFYLACSAFFAWVLWYGHRIEEYKAERYYERQRYLDGREL</sequence>
<keyword evidence="1" id="KW-0812">Transmembrane</keyword>
<protein>
    <submittedName>
        <fullName evidence="2">Uncharacterized protein</fullName>
    </submittedName>
</protein>
<feature type="transmembrane region" description="Helical" evidence="1">
    <location>
        <begin position="166"/>
        <end position="185"/>
    </location>
</feature>
<dbReference type="Proteomes" id="UP001302126">
    <property type="component" value="Unassembled WGS sequence"/>
</dbReference>
<proteinExistence type="predicted"/>
<accession>A0AAN6WP16</accession>
<keyword evidence="1" id="KW-0472">Membrane</keyword>
<reference evidence="2" key="1">
    <citation type="journal article" date="2023" name="Mol. Phylogenet. Evol.">
        <title>Genome-scale phylogeny and comparative genomics of the fungal order Sordariales.</title>
        <authorList>
            <person name="Hensen N."/>
            <person name="Bonometti L."/>
            <person name="Westerberg I."/>
            <person name="Brannstrom I.O."/>
            <person name="Guillou S."/>
            <person name="Cros-Aarteil S."/>
            <person name="Calhoun S."/>
            <person name="Haridas S."/>
            <person name="Kuo A."/>
            <person name="Mondo S."/>
            <person name="Pangilinan J."/>
            <person name="Riley R."/>
            <person name="LaButti K."/>
            <person name="Andreopoulos B."/>
            <person name="Lipzen A."/>
            <person name="Chen C."/>
            <person name="Yan M."/>
            <person name="Daum C."/>
            <person name="Ng V."/>
            <person name="Clum A."/>
            <person name="Steindorff A."/>
            <person name="Ohm R.A."/>
            <person name="Martin F."/>
            <person name="Silar P."/>
            <person name="Natvig D.O."/>
            <person name="Lalanne C."/>
            <person name="Gautier V."/>
            <person name="Ament-Velasquez S.L."/>
            <person name="Kruys A."/>
            <person name="Hutchinson M.I."/>
            <person name="Powell A.J."/>
            <person name="Barry K."/>
            <person name="Miller A.N."/>
            <person name="Grigoriev I.V."/>
            <person name="Debuchy R."/>
            <person name="Gladieux P."/>
            <person name="Hiltunen Thoren M."/>
            <person name="Johannesson H."/>
        </authorList>
    </citation>
    <scope>NUCLEOTIDE SEQUENCE</scope>
    <source>
        <strain evidence="2">PSN309</strain>
    </source>
</reference>
<keyword evidence="3" id="KW-1185">Reference proteome</keyword>
<evidence type="ECO:0000256" key="1">
    <source>
        <dbReference type="SAM" id="Phobius"/>
    </source>
</evidence>